<dbReference type="AlphaFoldDB" id="S9QQM1"/>
<organism evidence="2 3">
    <name type="scientific">Cystobacter fuscus (strain ATCC 25194 / DSM 2262 / NBRC 100088 / M29)</name>
    <dbReference type="NCBI Taxonomy" id="1242864"/>
    <lineage>
        <taxon>Bacteria</taxon>
        <taxon>Pseudomonadati</taxon>
        <taxon>Myxococcota</taxon>
        <taxon>Myxococcia</taxon>
        <taxon>Myxococcales</taxon>
        <taxon>Cystobacterineae</taxon>
        <taxon>Archangiaceae</taxon>
        <taxon>Cystobacter</taxon>
    </lineage>
</organism>
<accession>S9QQM1</accession>
<feature type="region of interest" description="Disordered" evidence="1">
    <location>
        <begin position="26"/>
        <end position="82"/>
    </location>
</feature>
<evidence type="ECO:0000313" key="3">
    <source>
        <dbReference type="Proteomes" id="UP000011682"/>
    </source>
</evidence>
<name>S9QQM1_CYSF2</name>
<keyword evidence="3" id="KW-1185">Reference proteome</keyword>
<dbReference type="EMBL" id="ANAH02000005">
    <property type="protein sequence ID" value="EPX63574.1"/>
    <property type="molecule type" value="Genomic_DNA"/>
</dbReference>
<reference evidence="2" key="1">
    <citation type="submission" date="2013-05" db="EMBL/GenBank/DDBJ databases">
        <title>Genome assembly of Cystobacter fuscus DSM 2262.</title>
        <authorList>
            <person name="Sharma G."/>
            <person name="Khatri I."/>
            <person name="Kaur C."/>
            <person name="Mayilraj S."/>
            <person name="Subramanian S."/>
        </authorList>
    </citation>
    <scope>NUCLEOTIDE SEQUENCE [LARGE SCALE GENOMIC DNA]</scope>
    <source>
        <strain evidence="2">DSM 2262</strain>
    </source>
</reference>
<evidence type="ECO:0000256" key="1">
    <source>
        <dbReference type="SAM" id="MobiDB-lite"/>
    </source>
</evidence>
<dbReference type="Proteomes" id="UP000011682">
    <property type="component" value="Unassembled WGS sequence"/>
</dbReference>
<sequence>MLRRGSRQPGVGRLRGGLLLEVVGRHRVQGRGDGSGNRIRRSPHSMKIPAARQPRAPGRGAASPSHEGVPTRPRFAPVAATR</sequence>
<comment type="caution">
    <text evidence="2">The sequence shown here is derived from an EMBL/GenBank/DDBJ whole genome shotgun (WGS) entry which is preliminary data.</text>
</comment>
<evidence type="ECO:0000313" key="2">
    <source>
        <dbReference type="EMBL" id="EPX63574.1"/>
    </source>
</evidence>
<feature type="compositionally biased region" description="Low complexity" evidence="1">
    <location>
        <begin position="49"/>
        <end position="65"/>
    </location>
</feature>
<proteinExistence type="predicted"/>
<gene>
    <name evidence="2" type="ORF">D187_005981</name>
</gene>
<protein>
    <submittedName>
        <fullName evidence="2">Uncharacterized protein</fullName>
    </submittedName>
</protein>